<sequence>MLTLLNIPSGVALLMWGMHIVRTGIPRVLGAAAPPCAPRNVWQRQRLGQDYLRQLLA</sequence>
<dbReference type="RefSeq" id="WP_208603266.1">
    <property type="nucleotide sequence ID" value="NZ_FCOC02000004.1"/>
</dbReference>
<evidence type="ECO:0000313" key="2">
    <source>
        <dbReference type="Proteomes" id="UP000054893"/>
    </source>
</evidence>
<accession>A0A158G3V2</accession>
<organism evidence="1 2">
    <name type="scientific">Caballeronia sordidicola</name>
    <name type="common">Burkholderia sordidicola</name>
    <dbReference type="NCBI Taxonomy" id="196367"/>
    <lineage>
        <taxon>Bacteria</taxon>
        <taxon>Pseudomonadati</taxon>
        <taxon>Pseudomonadota</taxon>
        <taxon>Betaproteobacteria</taxon>
        <taxon>Burkholderiales</taxon>
        <taxon>Burkholderiaceae</taxon>
        <taxon>Caballeronia</taxon>
    </lineage>
</organism>
<gene>
    <name evidence="1" type="ORF">AWB64_02192</name>
</gene>
<dbReference type="Proteomes" id="UP000054893">
    <property type="component" value="Unassembled WGS sequence"/>
</dbReference>
<dbReference type="AlphaFoldDB" id="A0A158G3V2"/>
<evidence type="ECO:0000313" key="1">
    <source>
        <dbReference type="EMBL" id="SAL26557.1"/>
    </source>
</evidence>
<reference evidence="1 2" key="1">
    <citation type="submission" date="2016-01" db="EMBL/GenBank/DDBJ databases">
        <authorList>
            <person name="Oliw E.H."/>
        </authorList>
    </citation>
    <scope>NUCLEOTIDE SEQUENCE [LARGE SCALE GENOMIC DNA]</scope>
    <source>
        <strain evidence="1">LMG 22029</strain>
    </source>
</reference>
<proteinExistence type="predicted"/>
<dbReference type="EMBL" id="FCOC02000004">
    <property type="protein sequence ID" value="SAL26557.1"/>
    <property type="molecule type" value="Genomic_DNA"/>
</dbReference>
<protein>
    <submittedName>
        <fullName evidence="1">Uncharacterized protein</fullName>
    </submittedName>
</protein>
<name>A0A158G3V2_CABSO</name>